<reference evidence="1 2" key="1">
    <citation type="submission" date="2014-03" db="EMBL/GenBank/DDBJ databases">
        <title>Draft genome of the hookworm Oesophagostomum dentatum.</title>
        <authorList>
            <person name="Mitreva M."/>
        </authorList>
    </citation>
    <scope>NUCLEOTIDE SEQUENCE [LARGE SCALE GENOMIC DNA]</scope>
    <source>
        <strain evidence="1 2">OD-Hann</strain>
    </source>
</reference>
<sequence>MRGKRKITDIYLDGTQKLDEKELSKGLDEYIVSEDDDKLWCAWMIESRQVIVLPSPDRARKWLQYEGRSAEIVIWYLSPEDKGVSDTYKPYNLLFTNDGNGGCYVERKEEQKTRRYSGKRLHYTDETGLSAALRVFFRLTRSIKAYELDLQIVSLSEEVERILEQQQRTFLFNCKTFIIRTEDRRVPPLLFPFIRPGCALKIYTDPFPEAEELILDSDSFDLELLRAAPSFQTQGIVGITDEQLPKLRARSLSMKAPYITSKGINRIIMVCIFPVNN</sequence>
<dbReference type="EMBL" id="KN556713">
    <property type="protein sequence ID" value="KHJ87954.1"/>
    <property type="molecule type" value="Genomic_DNA"/>
</dbReference>
<name>A0A0B1SSL9_OESDE</name>
<protein>
    <submittedName>
        <fullName evidence="1">Uncharacterized protein</fullName>
    </submittedName>
</protein>
<gene>
    <name evidence="1" type="ORF">OESDEN_12258</name>
</gene>
<dbReference type="Proteomes" id="UP000053660">
    <property type="component" value="Unassembled WGS sequence"/>
</dbReference>
<organism evidence="1 2">
    <name type="scientific">Oesophagostomum dentatum</name>
    <name type="common">Nodular worm</name>
    <dbReference type="NCBI Taxonomy" id="61180"/>
    <lineage>
        <taxon>Eukaryota</taxon>
        <taxon>Metazoa</taxon>
        <taxon>Ecdysozoa</taxon>
        <taxon>Nematoda</taxon>
        <taxon>Chromadorea</taxon>
        <taxon>Rhabditida</taxon>
        <taxon>Rhabditina</taxon>
        <taxon>Rhabditomorpha</taxon>
        <taxon>Strongyloidea</taxon>
        <taxon>Strongylidae</taxon>
        <taxon>Oesophagostomum</taxon>
    </lineage>
</organism>
<keyword evidence="2" id="KW-1185">Reference proteome</keyword>
<proteinExistence type="predicted"/>
<evidence type="ECO:0000313" key="2">
    <source>
        <dbReference type="Proteomes" id="UP000053660"/>
    </source>
</evidence>
<dbReference type="OrthoDB" id="5838623at2759"/>
<dbReference type="AlphaFoldDB" id="A0A0B1SSL9"/>
<evidence type="ECO:0000313" key="1">
    <source>
        <dbReference type="EMBL" id="KHJ87954.1"/>
    </source>
</evidence>
<accession>A0A0B1SSL9</accession>